<dbReference type="InterPro" id="IPR011051">
    <property type="entry name" value="RmlC_Cupin_sf"/>
</dbReference>
<keyword evidence="3" id="KW-1185">Reference proteome</keyword>
<dbReference type="PANTHER" id="PTHR36114">
    <property type="entry name" value="16.7 KDA PROTEIN IN WHIE LOCUS"/>
    <property type="match status" value="1"/>
</dbReference>
<sequence>MTSEYWFEEGCYILEHLNCADDPAVSVAQARVPTGGQTRWHRLHGIHERYILLEGAGLVEVGDAPARAVGPGDVVQIPPGQRQRIRNTGGSQLCFLAVCTPRFEPDRYEDCET</sequence>
<comment type="caution">
    <text evidence="2">The sequence shown here is derived from an EMBL/GenBank/DDBJ whole genome shotgun (WGS) entry which is preliminary data.</text>
</comment>
<evidence type="ECO:0000259" key="1">
    <source>
        <dbReference type="Pfam" id="PF07883"/>
    </source>
</evidence>
<dbReference type="InterPro" id="IPR013096">
    <property type="entry name" value="Cupin_2"/>
</dbReference>
<evidence type="ECO:0000313" key="3">
    <source>
        <dbReference type="Proteomes" id="UP000251800"/>
    </source>
</evidence>
<dbReference type="OrthoDB" id="7870362at2"/>
<accession>A0A383XRA2</accession>
<dbReference type="PANTHER" id="PTHR36114:SF8">
    <property type="entry name" value="CUPIN TYPE-1 DOMAIN-CONTAINING PROTEIN"/>
    <property type="match status" value="1"/>
</dbReference>
<evidence type="ECO:0000313" key="2">
    <source>
        <dbReference type="EMBL" id="PWN55156.1"/>
    </source>
</evidence>
<dbReference type="Pfam" id="PF07883">
    <property type="entry name" value="Cupin_2"/>
    <property type="match status" value="1"/>
</dbReference>
<dbReference type="AlphaFoldDB" id="A0A383XRA2"/>
<dbReference type="InterPro" id="IPR014710">
    <property type="entry name" value="RmlC-like_jellyroll"/>
</dbReference>
<feature type="domain" description="Cupin type-2" evidence="1">
    <location>
        <begin position="31"/>
        <end position="98"/>
    </location>
</feature>
<organism evidence="2 3">
    <name type="scientific">Abyssibacter profundi</name>
    <dbReference type="NCBI Taxonomy" id="2182787"/>
    <lineage>
        <taxon>Bacteria</taxon>
        <taxon>Pseudomonadati</taxon>
        <taxon>Pseudomonadota</taxon>
        <taxon>Gammaproteobacteria</taxon>
        <taxon>Chromatiales</taxon>
        <taxon>Oceanococcaceae</taxon>
        <taxon>Abyssibacter</taxon>
    </lineage>
</organism>
<dbReference type="RefSeq" id="WP_109721155.1">
    <property type="nucleotide sequence ID" value="NZ_QEQK01000013.1"/>
</dbReference>
<dbReference type="Proteomes" id="UP000251800">
    <property type="component" value="Unassembled WGS sequence"/>
</dbReference>
<dbReference type="InterPro" id="IPR052044">
    <property type="entry name" value="PKS_Associated_Protein"/>
</dbReference>
<proteinExistence type="predicted"/>
<gene>
    <name evidence="2" type="ORF">DEH80_14115</name>
</gene>
<name>A0A383XRA2_9GAMM</name>
<dbReference type="CDD" id="cd02214">
    <property type="entry name" value="cupin_MJ1618"/>
    <property type="match status" value="1"/>
</dbReference>
<dbReference type="EMBL" id="QEQK01000013">
    <property type="protein sequence ID" value="PWN55156.1"/>
    <property type="molecule type" value="Genomic_DNA"/>
</dbReference>
<reference evidence="2 3" key="1">
    <citation type="submission" date="2018-05" db="EMBL/GenBank/DDBJ databases">
        <title>Abyssibacter profundi OUC007T gen. nov., sp. nov, a marine bacterium isolated from seawater of the Mariana Trench.</title>
        <authorList>
            <person name="Zhou S."/>
        </authorList>
    </citation>
    <scope>NUCLEOTIDE SEQUENCE [LARGE SCALE GENOMIC DNA]</scope>
    <source>
        <strain evidence="2 3">OUC007</strain>
    </source>
</reference>
<protein>
    <submittedName>
        <fullName evidence="2">Cupin domain-containing protein</fullName>
    </submittedName>
</protein>
<dbReference type="Gene3D" id="2.60.120.10">
    <property type="entry name" value="Jelly Rolls"/>
    <property type="match status" value="1"/>
</dbReference>
<dbReference type="SUPFAM" id="SSF51182">
    <property type="entry name" value="RmlC-like cupins"/>
    <property type="match status" value="1"/>
</dbReference>